<reference evidence="7 8" key="1">
    <citation type="submission" date="2016-10" db="EMBL/GenBank/DDBJ databases">
        <authorList>
            <person name="de Groot N.N."/>
        </authorList>
    </citation>
    <scope>NUCLEOTIDE SEQUENCE [LARGE SCALE GENOMIC DNA]</scope>
    <source>
        <strain evidence="7 8">DSM 17925</strain>
    </source>
</reference>
<dbReference type="OrthoDB" id="9126302at2"/>
<accession>A0A1I0QYT4</accession>
<evidence type="ECO:0000256" key="1">
    <source>
        <dbReference type="ARBA" id="ARBA00004651"/>
    </source>
</evidence>
<dbReference type="Proteomes" id="UP000199167">
    <property type="component" value="Unassembled WGS sequence"/>
</dbReference>
<keyword evidence="8" id="KW-1185">Reference proteome</keyword>
<evidence type="ECO:0000313" key="7">
    <source>
        <dbReference type="EMBL" id="SEW32266.1"/>
    </source>
</evidence>
<comment type="subcellular location">
    <subcellularLocation>
        <location evidence="1">Cell membrane</location>
        <topology evidence="1">Multi-pass membrane protein</topology>
    </subcellularLocation>
</comment>
<dbReference type="RefSeq" id="WP_089994113.1">
    <property type="nucleotide sequence ID" value="NZ_FOIZ01000001.1"/>
</dbReference>
<protein>
    <submittedName>
        <fullName evidence="7">Uncharacterized membrane protein YbhN, UPF0104 family</fullName>
    </submittedName>
</protein>
<dbReference type="Pfam" id="PF03706">
    <property type="entry name" value="LPG_synthase_TM"/>
    <property type="match status" value="1"/>
</dbReference>
<evidence type="ECO:0000256" key="3">
    <source>
        <dbReference type="ARBA" id="ARBA00022692"/>
    </source>
</evidence>
<gene>
    <name evidence="7" type="ORF">SAMN04488515_2300</name>
</gene>
<dbReference type="PANTHER" id="PTHR40277:SF1">
    <property type="entry name" value="BLL5419 PROTEIN"/>
    <property type="match status" value="1"/>
</dbReference>
<dbReference type="GO" id="GO:0005886">
    <property type="term" value="C:plasma membrane"/>
    <property type="evidence" value="ECO:0007669"/>
    <property type="project" value="UniProtKB-SubCell"/>
</dbReference>
<evidence type="ECO:0000256" key="2">
    <source>
        <dbReference type="ARBA" id="ARBA00022475"/>
    </source>
</evidence>
<proteinExistence type="predicted"/>
<feature type="transmembrane region" description="Helical" evidence="6">
    <location>
        <begin position="33"/>
        <end position="53"/>
    </location>
</feature>
<organism evidence="7 8">
    <name type="scientific">Cognatiyoonia koreensis</name>
    <dbReference type="NCBI Taxonomy" id="364200"/>
    <lineage>
        <taxon>Bacteria</taxon>
        <taxon>Pseudomonadati</taxon>
        <taxon>Pseudomonadota</taxon>
        <taxon>Alphaproteobacteria</taxon>
        <taxon>Rhodobacterales</taxon>
        <taxon>Paracoccaceae</taxon>
        <taxon>Cognatiyoonia</taxon>
    </lineage>
</organism>
<dbReference type="PANTHER" id="PTHR40277">
    <property type="entry name" value="BLL5419 PROTEIN"/>
    <property type="match status" value="1"/>
</dbReference>
<keyword evidence="2" id="KW-1003">Cell membrane</keyword>
<keyword evidence="3 6" id="KW-0812">Transmembrane</keyword>
<evidence type="ECO:0000256" key="4">
    <source>
        <dbReference type="ARBA" id="ARBA00022989"/>
    </source>
</evidence>
<evidence type="ECO:0000256" key="5">
    <source>
        <dbReference type="ARBA" id="ARBA00023136"/>
    </source>
</evidence>
<dbReference type="STRING" id="364200.SAMN04488515_2300"/>
<dbReference type="EMBL" id="FOIZ01000001">
    <property type="protein sequence ID" value="SEW32266.1"/>
    <property type="molecule type" value="Genomic_DNA"/>
</dbReference>
<evidence type="ECO:0000256" key="6">
    <source>
        <dbReference type="SAM" id="Phobius"/>
    </source>
</evidence>
<feature type="transmembrane region" description="Helical" evidence="6">
    <location>
        <begin position="186"/>
        <end position="205"/>
    </location>
</feature>
<keyword evidence="4 6" id="KW-1133">Transmembrane helix</keyword>
<name>A0A1I0QYT4_9RHOB</name>
<sequence>MKRFFNILVSLGILGLLIWWADGAAVLAHLQKASVGWLLLAVLSLTALTFLMAKRWQIIASALEIEISFSRAVAEYYIAQMVNLVLPGGVAGDIARAVRVRHEGDLTRAAQSVAADRIIGQSVMIAALGVGIAVALILPGGIPWPAIAWTGIAVGCVVVATAFVLSRQNGATGRFLYLVLDQFKDLRLMLLALIITVLLIFSLYASARATGTVIPPAGWFTLIPLILSAMLIPFSVGGWGWREGAAAALFPLIGASASAGIAMGIAYGAMLMIAAMPGLYFAMRATASPSAETRNQMDT</sequence>
<evidence type="ECO:0000313" key="8">
    <source>
        <dbReference type="Proteomes" id="UP000199167"/>
    </source>
</evidence>
<feature type="transmembrane region" description="Helical" evidence="6">
    <location>
        <begin position="144"/>
        <end position="165"/>
    </location>
</feature>
<feature type="transmembrane region" description="Helical" evidence="6">
    <location>
        <begin position="217"/>
        <end position="236"/>
    </location>
</feature>
<dbReference type="AlphaFoldDB" id="A0A1I0QYT4"/>
<dbReference type="InterPro" id="IPR022791">
    <property type="entry name" value="L-PG_synthase/AglD"/>
</dbReference>
<keyword evidence="5 6" id="KW-0472">Membrane</keyword>
<feature type="transmembrane region" description="Helical" evidence="6">
    <location>
        <begin position="118"/>
        <end position="138"/>
    </location>
</feature>
<feature type="transmembrane region" description="Helical" evidence="6">
    <location>
        <begin position="248"/>
        <end position="274"/>
    </location>
</feature>